<organism evidence="1 2">
    <name type="scientific">Rissa tridactyla</name>
    <name type="common">Black-legged kittiwake</name>
    <name type="synonym">Larus tridactyla</name>
    <dbReference type="NCBI Taxonomy" id="75485"/>
    <lineage>
        <taxon>Eukaryota</taxon>
        <taxon>Metazoa</taxon>
        <taxon>Chordata</taxon>
        <taxon>Craniata</taxon>
        <taxon>Vertebrata</taxon>
        <taxon>Euteleostomi</taxon>
        <taxon>Archelosauria</taxon>
        <taxon>Archosauria</taxon>
        <taxon>Dinosauria</taxon>
        <taxon>Saurischia</taxon>
        <taxon>Theropoda</taxon>
        <taxon>Coelurosauria</taxon>
        <taxon>Aves</taxon>
        <taxon>Neognathae</taxon>
        <taxon>Neoaves</taxon>
        <taxon>Charadriiformes</taxon>
        <taxon>Laridae</taxon>
        <taxon>Rissa</taxon>
    </lineage>
</organism>
<sequence>AYRMKQNDQSKNDKTERIQKVRSMWTLIMEILTSLAKEKEAVDYVLEGRVGQYVLDGANVVFKIPRVLAHRVESDVHQRWSGNVYKGENLNFLTVIQLLNEALRTLRDEICQSKLTPQLDYIENIAMGCTEELQNLKAVRLKLEQQHCMSGSERISREQEDWEVKWKSFLGRCPLNLMLEMDPVSKVRFI</sequence>
<comment type="caution">
    <text evidence="1">The sequence shown here is derived from an EMBL/GenBank/DDBJ whole genome shotgun (WGS) entry which is preliminary data.</text>
</comment>
<dbReference type="PANTHER" id="PTHR16151">
    <property type="entry name" value="HAUS AUGMIN-LIKE COMPLEX SUBUNIT 6"/>
    <property type="match status" value="1"/>
</dbReference>
<dbReference type="EMBL" id="VZUC01000066">
    <property type="protein sequence ID" value="NXV32685.1"/>
    <property type="molecule type" value="Genomic_DNA"/>
</dbReference>
<dbReference type="InterPro" id="IPR026797">
    <property type="entry name" value="HAUS_6"/>
</dbReference>
<dbReference type="GO" id="GO:0008017">
    <property type="term" value="F:microtubule binding"/>
    <property type="evidence" value="ECO:0007669"/>
    <property type="project" value="TreeGrafter"/>
</dbReference>
<name>A0A7L3SYF2_RISTR</name>
<protein>
    <submittedName>
        <fullName evidence="1">HAUS6 protein</fullName>
    </submittedName>
</protein>
<keyword evidence="2" id="KW-1185">Reference proteome</keyword>
<dbReference type="PANTHER" id="PTHR16151:SF2">
    <property type="entry name" value="HAUS AUGMIN-LIKE COMPLEX SUBUNIT 6"/>
    <property type="match status" value="1"/>
</dbReference>
<dbReference type="Proteomes" id="UP000540089">
    <property type="component" value="Unassembled WGS sequence"/>
</dbReference>
<gene>
    <name evidence="1" type="primary">Haus6_1</name>
    <name evidence="1" type="ORF">RISTRI_R15900</name>
</gene>
<evidence type="ECO:0000313" key="1">
    <source>
        <dbReference type="EMBL" id="NXV32685.1"/>
    </source>
</evidence>
<feature type="non-terminal residue" evidence="1">
    <location>
        <position position="190"/>
    </location>
</feature>
<proteinExistence type="predicted"/>
<reference evidence="1 2" key="1">
    <citation type="submission" date="2019-09" db="EMBL/GenBank/DDBJ databases">
        <title>Bird 10,000 Genomes (B10K) Project - Family phase.</title>
        <authorList>
            <person name="Zhang G."/>
        </authorList>
    </citation>
    <scope>NUCLEOTIDE SEQUENCE [LARGE SCALE GENOMIC DNA]</scope>
    <source>
        <strain evidence="1">OUT-0021</strain>
        <tissue evidence="1">Blood</tissue>
    </source>
</reference>
<dbReference type="GO" id="GO:1990498">
    <property type="term" value="C:mitotic spindle microtubule"/>
    <property type="evidence" value="ECO:0007669"/>
    <property type="project" value="TreeGrafter"/>
</dbReference>
<dbReference type="GO" id="GO:0070652">
    <property type="term" value="C:HAUS complex"/>
    <property type="evidence" value="ECO:0007669"/>
    <property type="project" value="InterPro"/>
</dbReference>
<dbReference type="AlphaFoldDB" id="A0A7L3SYF2"/>
<evidence type="ECO:0000313" key="2">
    <source>
        <dbReference type="Proteomes" id="UP000540089"/>
    </source>
</evidence>
<accession>A0A7L3SYF2</accession>
<feature type="non-terminal residue" evidence="1">
    <location>
        <position position="1"/>
    </location>
</feature>
<dbReference type="GO" id="GO:0051225">
    <property type="term" value="P:spindle assembly"/>
    <property type="evidence" value="ECO:0007669"/>
    <property type="project" value="InterPro"/>
</dbReference>